<dbReference type="AlphaFoldDB" id="A0A139AVW1"/>
<dbReference type="CDD" id="cd13395">
    <property type="entry name" value="ASKHA_NBD_Arp4_ACTL6-like"/>
    <property type="match status" value="1"/>
</dbReference>
<organism evidence="5 6">
    <name type="scientific">Gonapodya prolifera (strain JEL478)</name>
    <name type="common">Monoblepharis prolifera</name>
    <dbReference type="NCBI Taxonomy" id="1344416"/>
    <lineage>
        <taxon>Eukaryota</taxon>
        <taxon>Fungi</taxon>
        <taxon>Fungi incertae sedis</taxon>
        <taxon>Chytridiomycota</taxon>
        <taxon>Chytridiomycota incertae sedis</taxon>
        <taxon>Monoblepharidomycetes</taxon>
        <taxon>Monoblepharidales</taxon>
        <taxon>Gonapodyaceae</taxon>
        <taxon>Gonapodya</taxon>
    </lineage>
</organism>
<dbReference type="GO" id="GO:0006357">
    <property type="term" value="P:regulation of transcription by RNA polymerase II"/>
    <property type="evidence" value="ECO:0007669"/>
    <property type="project" value="EnsemblFungi"/>
</dbReference>
<dbReference type="STRING" id="1344416.A0A139AVW1"/>
<dbReference type="GO" id="GO:0003682">
    <property type="term" value="F:chromatin binding"/>
    <property type="evidence" value="ECO:0007669"/>
    <property type="project" value="EnsemblFungi"/>
</dbReference>
<evidence type="ECO:0000256" key="2">
    <source>
        <dbReference type="ARBA" id="ARBA00022490"/>
    </source>
</evidence>
<dbReference type="GO" id="GO:0031011">
    <property type="term" value="C:Ino80 complex"/>
    <property type="evidence" value="ECO:0007669"/>
    <property type="project" value="EnsemblFungi"/>
</dbReference>
<dbReference type="PANTHER" id="PTHR11937">
    <property type="entry name" value="ACTIN"/>
    <property type="match status" value="1"/>
</dbReference>
<reference evidence="5 6" key="1">
    <citation type="journal article" date="2015" name="Genome Biol. Evol.">
        <title>Phylogenomic analyses indicate that early fungi evolved digesting cell walls of algal ancestors of land plants.</title>
        <authorList>
            <person name="Chang Y."/>
            <person name="Wang S."/>
            <person name="Sekimoto S."/>
            <person name="Aerts A.L."/>
            <person name="Choi C."/>
            <person name="Clum A."/>
            <person name="LaButti K.M."/>
            <person name="Lindquist E.A."/>
            <person name="Yee Ngan C."/>
            <person name="Ohm R.A."/>
            <person name="Salamov A.A."/>
            <person name="Grigoriev I.V."/>
            <person name="Spatafora J.W."/>
            <person name="Berbee M.L."/>
        </authorList>
    </citation>
    <scope>NUCLEOTIDE SEQUENCE [LARGE SCALE GENOMIC DNA]</scope>
    <source>
        <strain evidence="5 6">JEL478</strain>
    </source>
</reference>
<dbReference type="FunFam" id="3.30.420.40:FF:000058">
    <property type="entry name" value="Putative actin-related protein 5"/>
    <property type="match status" value="1"/>
</dbReference>
<proteinExistence type="inferred from homology"/>
<keyword evidence="3" id="KW-0206">Cytoskeleton</keyword>
<gene>
    <name evidence="5" type="ORF">M427DRAFT_107804</name>
</gene>
<dbReference type="Gene3D" id="3.30.420.40">
    <property type="match status" value="3"/>
</dbReference>
<protein>
    <submittedName>
        <fullName evidence="5">Actin-like protein 6A-like protein</fullName>
    </submittedName>
</protein>
<evidence type="ECO:0000256" key="4">
    <source>
        <dbReference type="ARBA" id="ARBA00038483"/>
    </source>
</evidence>
<dbReference type="GO" id="GO:0005524">
    <property type="term" value="F:ATP binding"/>
    <property type="evidence" value="ECO:0007669"/>
    <property type="project" value="EnsemblFungi"/>
</dbReference>
<dbReference type="GO" id="GO:0035267">
    <property type="term" value="C:NuA4 histone acetyltransferase complex"/>
    <property type="evidence" value="ECO:0007669"/>
    <property type="project" value="EnsemblFungi"/>
</dbReference>
<dbReference type="InterPro" id="IPR004000">
    <property type="entry name" value="Actin"/>
</dbReference>
<sequence>MAPGTFPSGGDDVSAIVLDPGSSWTRAGWAGEDMPRSVFPSYVGMNSDHSTSVSSSAAMEEDDLVVDGMFSRRRPKNPRYSVGENVVGTWRPNFELTNPFRDGLVQDWDIFEQLIDHALYDLLRADPAQHPILFTEPAWNSRDVREKLTEIMFETYNVPAFFIAKDAVLSAFAHGKASGLVVNSGGATTSVVPVYEGYAIKKALSKQMIGGDFLSNQARLTLQQHYNIQITPQYLVKRKAFVDPGKAPEAVYYDRPSTASSFHRYQVLRTINDWKETVCQVSEVFFHEESLAGRPAKSYEFPNGANNTFGADRFRIPEIMFDPRLSIPDSESPVPSDALGLQQLVQNSIQSCDPDIRTVMYGSIILTGGNTCFAGFTDRMSNELSRIAPGPKLRVQAVGSTAERRFSSWIGGSILASLGTFHQLWISRQEYEENGKQFVEKRCQ</sequence>
<keyword evidence="2" id="KW-0963">Cytoplasm</keyword>
<dbReference type="GO" id="GO:0042393">
    <property type="term" value="F:histone binding"/>
    <property type="evidence" value="ECO:0007669"/>
    <property type="project" value="EnsemblFungi"/>
</dbReference>
<evidence type="ECO:0000256" key="1">
    <source>
        <dbReference type="ARBA" id="ARBA00004245"/>
    </source>
</evidence>
<keyword evidence="6" id="KW-1185">Reference proteome</keyword>
<dbReference type="SUPFAM" id="SSF53067">
    <property type="entry name" value="Actin-like ATPase domain"/>
    <property type="match status" value="2"/>
</dbReference>
<dbReference type="FunFam" id="3.30.420.40:FF:000188">
    <property type="entry name" value="Actin like 6B"/>
    <property type="match status" value="1"/>
</dbReference>
<dbReference type="EMBL" id="KQ965734">
    <property type="protein sequence ID" value="KXS20872.1"/>
    <property type="molecule type" value="Genomic_DNA"/>
</dbReference>
<dbReference type="OrthoDB" id="5132116at2759"/>
<evidence type="ECO:0000256" key="3">
    <source>
        <dbReference type="ARBA" id="ARBA00023212"/>
    </source>
</evidence>
<dbReference type="SMART" id="SM00268">
    <property type="entry name" value="ACTIN"/>
    <property type="match status" value="1"/>
</dbReference>
<dbReference type="PROSITE" id="PS00432">
    <property type="entry name" value="ACTINS_2"/>
    <property type="match status" value="1"/>
</dbReference>
<dbReference type="GO" id="GO:0006338">
    <property type="term" value="P:chromatin remodeling"/>
    <property type="evidence" value="ECO:0007669"/>
    <property type="project" value="EnsemblFungi"/>
</dbReference>
<comment type="subcellular location">
    <subcellularLocation>
        <location evidence="1">Cytoplasm</location>
        <location evidence="1">Cytoskeleton</location>
    </subcellularLocation>
</comment>
<dbReference type="GO" id="GO:0000812">
    <property type="term" value="C:Swr1 complex"/>
    <property type="evidence" value="ECO:0007669"/>
    <property type="project" value="EnsemblFungi"/>
</dbReference>
<evidence type="ECO:0000313" key="5">
    <source>
        <dbReference type="EMBL" id="KXS20872.1"/>
    </source>
</evidence>
<dbReference type="GO" id="GO:0005856">
    <property type="term" value="C:cytoskeleton"/>
    <property type="evidence" value="ECO:0007669"/>
    <property type="project" value="UniProtKB-SubCell"/>
</dbReference>
<name>A0A139AVW1_GONPJ</name>
<dbReference type="Gene3D" id="3.90.640.10">
    <property type="entry name" value="Actin, Chain A, domain 4"/>
    <property type="match status" value="1"/>
</dbReference>
<dbReference type="GO" id="GO:0006281">
    <property type="term" value="P:DNA repair"/>
    <property type="evidence" value="ECO:0007669"/>
    <property type="project" value="EnsemblFungi"/>
</dbReference>
<dbReference type="Proteomes" id="UP000070544">
    <property type="component" value="Unassembled WGS sequence"/>
</dbReference>
<accession>A0A139AVW1</accession>
<dbReference type="Pfam" id="PF00022">
    <property type="entry name" value="Actin"/>
    <property type="match status" value="1"/>
</dbReference>
<comment type="similarity">
    <text evidence="4">Belongs to the actin family. ARP1 subfamily.</text>
</comment>
<dbReference type="OMA" id="MTEAPWN"/>
<dbReference type="GO" id="GO:0051382">
    <property type="term" value="P:kinetochore assembly"/>
    <property type="evidence" value="ECO:0007669"/>
    <property type="project" value="EnsemblFungi"/>
</dbReference>
<dbReference type="InterPro" id="IPR043129">
    <property type="entry name" value="ATPase_NBD"/>
</dbReference>
<evidence type="ECO:0000313" key="6">
    <source>
        <dbReference type="Proteomes" id="UP000070544"/>
    </source>
</evidence>
<dbReference type="InterPro" id="IPR004001">
    <property type="entry name" value="Actin_CS"/>
</dbReference>